<evidence type="ECO:0000256" key="4">
    <source>
        <dbReference type="ARBA" id="ARBA00022741"/>
    </source>
</evidence>
<keyword evidence="2 8" id="KW-0808">Transferase</keyword>
<evidence type="ECO:0000313" key="10">
    <source>
        <dbReference type="EMBL" id="MDN4520851.1"/>
    </source>
</evidence>
<evidence type="ECO:0000256" key="3">
    <source>
        <dbReference type="ARBA" id="ARBA00022723"/>
    </source>
</evidence>
<evidence type="ECO:0000313" key="11">
    <source>
        <dbReference type="Proteomes" id="UP001172687"/>
    </source>
</evidence>
<keyword evidence="7 8" id="KW-0501">Molybdenum cofactor biosynthesis</keyword>
<comment type="caution">
    <text evidence="10">The sequence shown here is derived from an EMBL/GenBank/DDBJ whole genome shotgun (WGS) entry which is preliminary data.</text>
</comment>
<comment type="catalytic activity">
    <reaction evidence="8">
        <text>Mo-molybdopterin + GTP + H(+) = Mo-molybdopterin guanine dinucleotide + diphosphate</text>
        <dbReference type="Rhea" id="RHEA:34243"/>
        <dbReference type="ChEBI" id="CHEBI:15378"/>
        <dbReference type="ChEBI" id="CHEBI:33019"/>
        <dbReference type="ChEBI" id="CHEBI:37565"/>
        <dbReference type="ChEBI" id="CHEBI:71302"/>
        <dbReference type="ChEBI" id="CHEBI:71310"/>
        <dbReference type="EC" id="2.7.7.77"/>
    </reaction>
</comment>
<comment type="similarity">
    <text evidence="8">Belongs to the MobA family.</text>
</comment>
<dbReference type="PANTHER" id="PTHR19136:SF81">
    <property type="entry name" value="MOLYBDENUM COFACTOR GUANYLYLTRANSFERASE"/>
    <property type="match status" value="1"/>
</dbReference>
<feature type="binding site" evidence="8">
    <location>
        <position position="73"/>
    </location>
    <ligand>
        <name>GTP</name>
        <dbReference type="ChEBI" id="CHEBI:37565"/>
    </ligand>
</feature>
<dbReference type="Pfam" id="PF12804">
    <property type="entry name" value="NTP_transf_3"/>
    <property type="match status" value="1"/>
</dbReference>
<dbReference type="PANTHER" id="PTHR19136">
    <property type="entry name" value="MOLYBDENUM COFACTOR GUANYLYLTRANSFERASE"/>
    <property type="match status" value="1"/>
</dbReference>
<evidence type="ECO:0000256" key="5">
    <source>
        <dbReference type="ARBA" id="ARBA00022842"/>
    </source>
</evidence>
<keyword evidence="3 8" id="KW-0479">Metal-binding</keyword>
<comment type="caution">
    <text evidence="8">Lacks conserved residue(s) required for the propagation of feature annotation.</text>
</comment>
<dbReference type="InterPro" id="IPR025877">
    <property type="entry name" value="MobA-like_NTP_Trfase"/>
</dbReference>
<keyword evidence="10" id="KW-0548">Nucleotidyltransferase</keyword>
<sequence length="217" mass="22380">MTSSLPLAAVVLAGGASRRMGRDKATLPFDGPSGTTTMVERVLSVVSARCEPVFVIAAPGQALPELDAVVLRDEVRGLGPLLATGRGLRAAAEAGRSHAFVSAVDMPALTPEIIDVLAGPAERLNADVVLPWDGRDHYLAGIYRTALHTVVAALLDAGERSMRALVDAVDTQRIVLPEQPALANVNTAADLAAILPPRLGQQTAVTGASGTGNSIPN</sequence>
<feature type="binding site" evidence="8">
    <location>
        <begin position="12"/>
        <end position="14"/>
    </location>
    <ligand>
        <name>GTP</name>
        <dbReference type="ChEBI" id="CHEBI:37565"/>
    </ligand>
</feature>
<comment type="cofactor">
    <cofactor evidence="8">
        <name>Mg(2+)</name>
        <dbReference type="ChEBI" id="CHEBI:18420"/>
    </cofactor>
</comment>
<protein>
    <recommendedName>
        <fullName evidence="8">Probable molybdenum cofactor guanylyltransferase</fullName>
        <shortName evidence="8">MoCo guanylyltransferase</shortName>
        <ecNumber evidence="8">2.7.7.77</ecNumber>
    </recommendedName>
    <alternativeName>
        <fullName evidence="8">GTP:molybdopterin guanylyltransferase</fullName>
    </alternativeName>
    <alternativeName>
        <fullName evidence="8">Mo-MPT guanylyltransferase</fullName>
    </alternativeName>
    <alternativeName>
        <fullName evidence="8">Molybdopterin guanylyltransferase</fullName>
    </alternativeName>
    <alternativeName>
        <fullName evidence="8">Molybdopterin-guanine dinucleotide synthase</fullName>
        <shortName evidence="8">MGD synthase</shortName>
    </alternativeName>
</protein>
<keyword evidence="4 8" id="KW-0547">Nucleotide-binding</keyword>
<dbReference type="RefSeq" id="WP_011781120.1">
    <property type="nucleotide sequence ID" value="NZ_CP070380.1"/>
</dbReference>
<dbReference type="NCBIfam" id="NF001855">
    <property type="entry name" value="PRK00576.1"/>
    <property type="match status" value="1"/>
</dbReference>
<proteinExistence type="inferred from homology"/>
<feature type="binding site" evidence="8">
    <location>
        <position position="105"/>
    </location>
    <ligand>
        <name>GTP</name>
        <dbReference type="ChEBI" id="CHEBI:37565"/>
    </ligand>
</feature>
<evidence type="ECO:0000256" key="6">
    <source>
        <dbReference type="ARBA" id="ARBA00023134"/>
    </source>
</evidence>
<evidence type="ECO:0000256" key="1">
    <source>
        <dbReference type="ARBA" id="ARBA00022490"/>
    </source>
</evidence>
<evidence type="ECO:0000256" key="7">
    <source>
        <dbReference type="ARBA" id="ARBA00023150"/>
    </source>
</evidence>
<comment type="domain">
    <text evidence="8">The N-terminal domain determines nucleotide recognition and specific binding, while the C-terminal domain determines the specific binding to the target protein.</text>
</comment>
<dbReference type="CDD" id="cd02503">
    <property type="entry name" value="MobA"/>
    <property type="match status" value="1"/>
</dbReference>
<dbReference type="SUPFAM" id="SSF53448">
    <property type="entry name" value="Nucleotide-diphospho-sugar transferases"/>
    <property type="match status" value="1"/>
</dbReference>
<evidence type="ECO:0000259" key="9">
    <source>
        <dbReference type="Pfam" id="PF12804"/>
    </source>
</evidence>
<dbReference type="EMBL" id="JAUHTC010000084">
    <property type="protein sequence ID" value="MDN4520851.1"/>
    <property type="molecule type" value="Genomic_DNA"/>
</dbReference>
<evidence type="ECO:0000256" key="8">
    <source>
        <dbReference type="HAMAP-Rule" id="MF_00316"/>
    </source>
</evidence>
<evidence type="ECO:0000256" key="2">
    <source>
        <dbReference type="ARBA" id="ARBA00022679"/>
    </source>
</evidence>
<keyword evidence="1 8" id="KW-0963">Cytoplasm</keyword>
<name>A0ABT8HJ98_MYCAO</name>
<feature type="domain" description="MobA-like NTP transferase" evidence="9">
    <location>
        <begin position="9"/>
        <end position="167"/>
    </location>
</feature>
<dbReference type="Proteomes" id="UP001172687">
    <property type="component" value="Unassembled WGS sequence"/>
</dbReference>
<dbReference type="GO" id="GO:0061603">
    <property type="term" value="F:molybdenum cofactor guanylyltransferase activity"/>
    <property type="evidence" value="ECO:0007669"/>
    <property type="project" value="UniProtKB-EC"/>
</dbReference>
<dbReference type="InterPro" id="IPR029044">
    <property type="entry name" value="Nucleotide-diphossugar_trans"/>
</dbReference>
<gene>
    <name evidence="8 10" type="primary">mobA</name>
    <name evidence="10" type="ORF">QYF68_23970</name>
</gene>
<reference evidence="10" key="1">
    <citation type="submission" date="2023-07" db="EMBL/GenBank/DDBJ databases">
        <title>Degradation of tert-butanol by M. austroafricanum TBA100.</title>
        <authorList>
            <person name="Helbich S."/>
            <person name="Vainshtein Y."/>
        </authorList>
    </citation>
    <scope>NUCLEOTIDE SEQUENCE</scope>
    <source>
        <strain evidence="10">TBA100</strain>
    </source>
</reference>
<keyword evidence="5 8" id="KW-0460">Magnesium</keyword>
<keyword evidence="11" id="KW-1185">Reference proteome</keyword>
<dbReference type="HAMAP" id="MF_00316">
    <property type="entry name" value="MobA"/>
    <property type="match status" value="1"/>
</dbReference>
<accession>A0ABT8HJ98</accession>
<comment type="function">
    <text evidence="8">Transfers a GMP moiety from GTP to Mo-molybdopterin (Mo-MPT) cofactor (Moco or molybdenum cofactor) to form Mo-molybdopterin guanine dinucleotide (Mo-MGD) cofactor.</text>
</comment>
<organism evidence="10 11">
    <name type="scientific">Mycolicibacterium austroafricanum</name>
    <name type="common">Mycobacterium austroafricanum</name>
    <dbReference type="NCBI Taxonomy" id="39687"/>
    <lineage>
        <taxon>Bacteria</taxon>
        <taxon>Bacillati</taxon>
        <taxon>Actinomycetota</taxon>
        <taxon>Actinomycetes</taxon>
        <taxon>Mycobacteriales</taxon>
        <taxon>Mycobacteriaceae</taxon>
        <taxon>Mycolicibacterium</taxon>
    </lineage>
</organism>
<comment type="subcellular location">
    <subcellularLocation>
        <location evidence="8">Cytoplasm</location>
    </subcellularLocation>
</comment>
<feature type="binding site" evidence="8">
    <location>
        <position position="105"/>
    </location>
    <ligand>
        <name>Mg(2+)</name>
        <dbReference type="ChEBI" id="CHEBI:18420"/>
    </ligand>
</feature>
<dbReference type="Gene3D" id="3.90.550.10">
    <property type="entry name" value="Spore Coat Polysaccharide Biosynthesis Protein SpsA, Chain A"/>
    <property type="match status" value="1"/>
</dbReference>
<dbReference type="InterPro" id="IPR013482">
    <property type="entry name" value="Molybde_CF_guanTrfase"/>
</dbReference>
<keyword evidence="6 8" id="KW-0342">GTP-binding</keyword>
<feature type="binding site" evidence="8">
    <location>
        <position position="24"/>
    </location>
    <ligand>
        <name>GTP</name>
        <dbReference type="ChEBI" id="CHEBI:37565"/>
    </ligand>
</feature>
<dbReference type="EC" id="2.7.7.77" evidence="8"/>